<feature type="compositionally biased region" description="Polar residues" evidence="1">
    <location>
        <begin position="103"/>
        <end position="119"/>
    </location>
</feature>
<feature type="region of interest" description="Disordered" evidence="1">
    <location>
        <begin position="99"/>
        <end position="119"/>
    </location>
</feature>
<dbReference type="Proteomes" id="UP000006813">
    <property type="component" value="Unassembled WGS sequence"/>
</dbReference>
<dbReference type="InParanoid" id="G5B712"/>
<gene>
    <name evidence="2" type="ORF">GW7_03794</name>
</gene>
<reference evidence="2 3" key="1">
    <citation type="journal article" date="2011" name="Nature">
        <title>Genome sequencing reveals insights into physiology and longevity of the naked mole rat.</title>
        <authorList>
            <person name="Kim E.B."/>
            <person name="Fang X."/>
            <person name="Fushan A.A."/>
            <person name="Huang Z."/>
            <person name="Lobanov A.V."/>
            <person name="Han L."/>
            <person name="Marino S.M."/>
            <person name="Sun X."/>
            <person name="Turanov A.A."/>
            <person name="Yang P."/>
            <person name="Yim S.H."/>
            <person name="Zhao X."/>
            <person name="Kasaikina M.V."/>
            <person name="Stoletzki N."/>
            <person name="Peng C."/>
            <person name="Polak P."/>
            <person name="Xiong Z."/>
            <person name="Kiezun A."/>
            <person name="Zhu Y."/>
            <person name="Chen Y."/>
            <person name="Kryukov G.V."/>
            <person name="Zhang Q."/>
            <person name="Peshkin L."/>
            <person name="Yang L."/>
            <person name="Bronson R.T."/>
            <person name="Buffenstein R."/>
            <person name="Wang B."/>
            <person name="Han C."/>
            <person name="Li Q."/>
            <person name="Chen L."/>
            <person name="Zhao W."/>
            <person name="Sunyaev S.R."/>
            <person name="Park T.J."/>
            <person name="Zhang G."/>
            <person name="Wang J."/>
            <person name="Gladyshev V.N."/>
        </authorList>
    </citation>
    <scope>NUCLEOTIDE SEQUENCE [LARGE SCALE GENOMIC DNA]</scope>
</reference>
<dbReference type="EMBL" id="JH168684">
    <property type="protein sequence ID" value="EHB05073.1"/>
    <property type="molecule type" value="Genomic_DNA"/>
</dbReference>
<accession>G5B712</accession>
<name>G5B712_HETGA</name>
<evidence type="ECO:0000313" key="3">
    <source>
        <dbReference type="Proteomes" id="UP000006813"/>
    </source>
</evidence>
<organism evidence="2 3">
    <name type="scientific">Heterocephalus glaber</name>
    <name type="common">Naked mole rat</name>
    <dbReference type="NCBI Taxonomy" id="10181"/>
    <lineage>
        <taxon>Eukaryota</taxon>
        <taxon>Metazoa</taxon>
        <taxon>Chordata</taxon>
        <taxon>Craniata</taxon>
        <taxon>Vertebrata</taxon>
        <taxon>Euteleostomi</taxon>
        <taxon>Mammalia</taxon>
        <taxon>Eutheria</taxon>
        <taxon>Euarchontoglires</taxon>
        <taxon>Glires</taxon>
        <taxon>Rodentia</taxon>
        <taxon>Hystricomorpha</taxon>
        <taxon>Bathyergidae</taxon>
        <taxon>Heterocephalus</taxon>
    </lineage>
</organism>
<evidence type="ECO:0000313" key="2">
    <source>
        <dbReference type="EMBL" id="EHB05073.1"/>
    </source>
</evidence>
<proteinExistence type="predicted"/>
<protein>
    <submittedName>
        <fullName evidence="2">Uncharacterized protein</fullName>
    </submittedName>
</protein>
<dbReference type="AlphaFoldDB" id="G5B712"/>
<sequence>MLSTECSAFLNTPNDFRVFRKALYRNWIVTASVVNESTTVPEGGANGGSPSPALSVLVLLAEPASDPSGPILHFTSEAGPLLLLETSRVVLSLSMLAARQSGEETATSSMHRGRSQSAQ</sequence>
<evidence type="ECO:0000256" key="1">
    <source>
        <dbReference type="SAM" id="MobiDB-lite"/>
    </source>
</evidence>